<evidence type="ECO:0000256" key="1">
    <source>
        <dbReference type="SAM" id="MobiDB-lite"/>
    </source>
</evidence>
<gene>
    <name evidence="2" type="ORF">B0H66DRAFT_555943</name>
</gene>
<comment type="caution">
    <text evidence="2">The sequence shown here is derived from an EMBL/GenBank/DDBJ whole genome shotgun (WGS) entry which is preliminary data.</text>
</comment>
<reference evidence="2" key="2">
    <citation type="submission" date="2023-06" db="EMBL/GenBank/DDBJ databases">
        <authorList>
            <consortium name="Lawrence Berkeley National Laboratory"/>
            <person name="Haridas S."/>
            <person name="Hensen N."/>
            <person name="Bonometti L."/>
            <person name="Westerberg I."/>
            <person name="Brannstrom I.O."/>
            <person name="Guillou S."/>
            <person name="Cros-Aarteil S."/>
            <person name="Calhoun S."/>
            <person name="Kuo A."/>
            <person name="Mondo S."/>
            <person name="Pangilinan J."/>
            <person name="Riley R."/>
            <person name="Labutti K."/>
            <person name="Andreopoulos B."/>
            <person name="Lipzen A."/>
            <person name="Chen C."/>
            <person name="Yanf M."/>
            <person name="Daum C."/>
            <person name="Ng V."/>
            <person name="Clum A."/>
            <person name="Steindorff A."/>
            <person name="Ohm R."/>
            <person name="Martin F."/>
            <person name="Silar P."/>
            <person name="Natvig D."/>
            <person name="Lalanne C."/>
            <person name="Gautier V."/>
            <person name="Ament-Velasquez S.L."/>
            <person name="Kruys A."/>
            <person name="Hutchinson M.I."/>
            <person name="Powell A.J."/>
            <person name="Barry K."/>
            <person name="Miller A.N."/>
            <person name="Grigoriev I.V."/>
            <person name="Debuchy R."/>
            <person name="Gladieux P."/>
            <person name="Thoren M.H."/>
            <person name="Johannesson H."/>
        </authorList>
    </citation>
    <scope>NUCLEOTIDE SEQUENCE</scope>
    <source>
        <strain evidence="2">CBS 118394</strain>
    </source>
</reference>
<evidence type="ECO:0000313" key="3">
    <source>
        <dbReference type="Proteomes" id="UP001283341"/>
    </source>
</evidence>
<feature type="region of interest" description="Disordered" evidence="1">
    <location>
        <begin position="182"/>
        <end position="221"/>
    </location>
</feature>
<keyword evidence="3" id="KW-1185">Reference proteome</keyword>
<feature type="region of interest" description="Disordered" evidence="1">
    <location>
        <begin position="1"/>
        <end position="97"/>
    </location>
</feature>
<feature type="region of interest" description="Disordered" evidence="1">
    <location>
        <begin position="240"/>
        <end position="353"/>
    </location>
</feature>
<dbReference type="Proteomes" id="UP001283341">
    <property type="component" value="Unassembled WGS sequence"/>
</dbReference>
<protein>
    <submittedName>
        <fullName evidence="2">Uncharacterized protein</fullName>
    </submittedName>
</protein>
<name>A0AAE0M3H3_9PEZI</name>
<feature type="compositionally biased region" description="Acidic residues" evidence="1">
    <location>
        <begin position="187"/>
        <end position="203"/>
    </location>
</feature>
<organism evidence="2 3">
    <name type="scientific">Apodospora peruviana</name>
    <dbReference type="NCBI Taxonomy" id="516989"/>
    <lineage>
        <taxon>Eukaryota</taxon>
        <taxon>Fungi</taxon>
        <taxon>Dikarya</taxon>
        <taxon>Ascomycota</taxon>
        <taxon>Pezizomycotina</taxon>
        <taxon>Sordariomycetes</taxon>
        <taxon>Sordariomycetidae</taxon>
        <taxon>Sordariales</taxon>
        <taxon>Lasiosphaeriaceae</taxon>
        <taxon>Apodospora</taxon>
    </lineage>
</organism>
<sequence length="443" mass="48077">MPRQLPWKVNKPAAPKQTAADRRRTATTSASPASSRSPAPSRLCTARSTPKPKAENGGADPRRRSLSVGRASGRSPSTSPPPEPLKEEFMREGPDKDDRYRMVEDEFLAVAHEFTRHIHAAEYQRLKSRAINSQNAETIQNISRPVTGEMTDLVKRRHAALGTAAKQRKGIARVLKLGKKQLATAGDNDDEKEEEDGETEETGESPRRAAAVGGGLRGLMDSPRKRAVPLISFSSNLSATAAGQQVNGSSPSASRRRRPDATVSIIKREPTSPTTDSGDDEDDDTDGLDGGGGTDWPTSLLPRYQSSRQNTAAAGRSEVLPATASTPLETTRGLSRLAGRPPPSMSAPSSAARINRAGQVAQELSDSTVAVQRSANINIQSEVDIKEEEDDDDDDDFFSRIRSRRAELRRRSAGTPRAQPETSRIKVEKTEGSQFLDEIPRFL</sequence>
<dbReference type="AlphaFoldDB" id="A0AAE0M3H3"/>
<proteinExistence type="predicted"/>
<accession>A0AAE0M3H3</accession>
<evidence type="ECO:0000313" key="2">
    <source>
        <dbReference type="EMBL" id="KAK3318001.1"/>
    </source>
</evidence>
<feature type="compositionally biased region" description="Acidic residues" evidence="1">
    <location>
        <begin position="277"/>
        <end position="287"/>
    </location>
</feature>
<feature type="region of interest" description="Disordered" evidence="1">
    <location>
        <begin position="407"/>
        <end position="431"/>
    </location>
</feature>
<reference evidence="2" key="1">
    <citation type="journal article" date="2023" name="Mol. Phylogenet. Evol.">
        <title>Genome-scale phylogeny and comparative genomics of the fungal order Sordariales.</title>
        <authorList>
            <person name="Hensen N."/>
            <person name="Bonometti L."/>
            <person name="Westerberg I."/>
            <person name="Brannstrom I.O."/>
            <person name="Guillou S."/>
            <person name="Cros-Aarteil S."/>
            <person name="Calhoun S."/>
            <person name="Haridas S."/>
            <person name="Kuo A."/>
            <person name="Mondo S."/>
            <person name="Pangilinan J."/>
            <person name="Riley R."/>
            <person name="LaButti K."/>
            <person name="Andreopoulos B."/>
            <person name="Lipzen A."/>
            <person name="Chen C."/>
            <person name="Yan M."/>
            <person name="Daum C."/>
            <person name="Ng V."/>
            <person name="Clum A."/>
            <person name="Steindorff A."/>
            <person name="Ohm R.A."/>
            <person name="Martin F."/>
            <person name="Silar P."/>
            <person name="Natvig D.O."/>
            <person name="Lalanne C."/>
            <person name="Gautier V."/>
            <person name="Ament-Velasquez S.L."/>
            <person name="Kruys A."/>
            <person name="Hutchinson M.I."/>
            <person name="Powell A.J."/>
            <person name="Barry K."/>
            <person name="Miller A.N."/>
            <person name="Grigoriev I.V."/>
            <person name="Debuchy R."/>
            <person name="Gladieux P."/>
            <person name="Hiltunen Thoren M."/>
            <person name="Johannesson H."/>
        </authorList>
    </citation>
    <scope>NUCLEOTIDE SEQUENCE</scope>
    <source>
        <strain evidence="2">CBS 118394</strain>
    </source>
</reference>
<feature type="compositionally biased region" description="Low complexity" evidence="1">
    <location>
        <begin position="26"/>
        <end position="42"/>
    </location>
</feature>
<feature type="compositionally biased region" description="Polar residues" evidence="1">
    <location>
        <begin position="323"/>
        <end position="333"/>
    </location>
</feature>
<feature type="compositionally biased region" description="Basic and acidic residues" evidence="1">
    <location>
        <begin position="84"/>
        <end position="97"/>
    </location>
</feature>
<dbReference type="EMBL" id="JAUEDM010000004">
    <property type="protein sequence ID" value="KAK3318001.1"/>
    <property type="molecule type" value="Genomic_DNA"/>
</dbReference>